<evidence type="ECO:0008006" key="3">
    <source>
        <dbReference type="Google" id="ProtNLM"/>
    </source>
</evidence>
<organism evidence="1 2">
    <name type="scientific">Calothrix parasitica NIES-267</name>
    <dbReference type="NCBI Taxonomy" id="1973488"/>
    <lineage>
        <taxon>Bacteria</taxon>
        <taxon>Bacillati</taxon>
        <taxon>Cyanobacteriota</taxon>
        <taxon>Cyanophyceae</taxon>
        <taxon>Nostocales</taxon>
        <taxon>Calotrichaceae</taxon>
        <taxon>Calothrix</taxon>
    </lineage>
</organism>
<dbReference type="SUPFAM" id="SSF54427">
    <property type="entry name" value="NTF2-like"/>
    <property type="match status" value="1"/>
</dbReference>
<protein>
    <recommendedName>
        <fullName evidence="3">SnoaL-like polyketide cyclase</fullName>
    </recommendedName>
</protein>
<dbReference type="Gene3D" id="3.10.450.50">
    <property type="match status" value="1"/>
</dbReference>
<gene>
    <name evidence="1" type="ORF">NIES267_62720</name>
</gene>
<dbReference type="InterPro" id="IPR009959">
    <property type="entry name" value="Cyclase_SnoaL-like"/>
</dbReference>
<evidence type="ECO:0000313" key="1">
    <source>
        <dbReference type="EMBL" id="BAY86761.1"/>
    </source>
</evidence>
<dbReference type="GO" id="GO:0030638">
    <property type="term" value="P:polyketide metabolic process"/>
    <property type="evidence" value="ECO:0007669"/>
    <property type="project" value="InterPro"/>
</dbReference>
<sequence>MNTITKQNKVTALRFAQEGWGTNPDWRKVWDELMSPDVVYHFNSFTEPIIGLEANKEFNVSLFEGFPDIKQQVEDVIAEDDKVVYRTTIKGTNSGEFLGTPATNKAVKANDFTLLNIVEGKITEWWYECNLLEVMKQLGLIGDEV</sequence>
<name>A0A1Z4M022_9CYAN</name>
<dbReference type="InterPro" id="IPR032710">
    <property type="entry name" value="NTF2-like_dom_sf"/>
</dbReference>
<dbReference type="Proteomes" id="UP000218418">
    <property type="component" value="Chromosome"/>
</dbReference>
<dbReference type="OrthoDB" id="9182871at2"/>
<proteinExistence type="predicted"/>
<dbReference type="Pfam" id="PF07366">
    <property type="entry name" value="SnoaL"/>
    <property type="match status" value="1"/>
</dbReference>
<dbReference type="EMBL" id="AP018227">
    <property type="protein sequence ID" value="BAY86761.1"/>
    <property type="molecule type" value="Genomic_DNA"/>
</dbReference>
<dbReference type="PANTHER" id="PTHR38436">
    <property type="entry name" value="POLYKETIDE CYCLASE SNOAL-LIKE DOMAIN"/>
    <property type="match status" value="1"/>
</dbReference>
<dbReference type="PANTHER" id="PTHR38436:SF1">
    <property type="entry name" value="ESTER CYCLASE"/>
    <property type="match status" value="1"/>
</dbReference>
<accession>A0A1Z4M022</accession>
<keyword evidence="2" id="KW-1185">Reference proteome</keyword>
<reference evidence="1 2" key="1">
    <citation type="submission" date="2017-06" db="EMBL/GenBank/DDBJ databases">
        <title>Genome sequencing of cyanobaciteial culture collection at National Institute for Environmental Studies (NIES).</title>
        <authorList>
            <person name="Hirose Y."/>
            <person name="Shimura Y."/>
            <person name="Fujisawa T."/>
            <person name="Nakamura Y."/>
            <person name="Kawachi M."/>
        </authorList>
    </citation>
    <scope>NUCLEOTIDE SEQUENCE [LARGE SCALE GENOMIC DNA]</scope>
    <source>
        <strain evidence="1 2">NIES-267</strain>
    </source>
</reference>
<evidence type="ECO:0000313" key="2">
    <source>
        <dbReference type="Proteomes" id="UP000218418"/>
    </source>
</evidence>
<dbReference type="AlphaFoldDB" id="A0A1Z4M022"/>